<proteinExistence type="predicted"/>
<dbReference type="SUPFAM" id="SSF57362">
    <property type="entry name" value="BPTI-like"/>
    <property type="match status" value="1"/>
</dbReference>
<dbReference type="Proteomes" id="UP001314205">
    <property type="component" value="Unassembled WGS sequence"/>
</dbReference>
<evidence type="ECO:0000256" key="4">
    <source>
        <dbReference type="ARBA" id="ARBA00022900"/>
    </source>
</evidence>
<dbReference type="PROSITE" id="PS50279">
    <property type="entry name" value="BPTI_KUNITZ_2"/>
    <property type="match status" value="1"/>
</dbReference>
<dbReference type="Gene3D" id="4.10.410.10">
    <property type="entry name" value="Pancreatic trypsin inhibitor Kunitz domain"/>
    <property type="match status" value="1"/>
</dbReference>
<dbReference type="CDD" id="cd00109">
    <property type="entry name" value="Kunitz-type"/>
    <property type="match status" value="1"/>
</dbReference>
<keyword evidence="6" id="KW-0732">Signal</keyword>
<dbReference type="GO" id="GO:0005615">
    <property type="term" value="C:extracellular space"/>
    <property type="evidence" value="ECO:0007669"/>
    <property type="project" value="TreeGrafter"/>
</dbReference>
<gene>
    <name evidence="8" type="ORF">PARMNEM_LOCUS1490</name>
</gene>
<keyword evidence="9" id="KW-1185">Reference proteome</keyword>
<dbReference type="InterPro" id="IPR002223">
    <property type="entry name" value="Kunitz_BPTI"/>
</dbReference>
<feature type="domain" description="BPTI/Kunitz inhibitor" evidence="7">
    <location>
        <begin position="47"/>
        <end position="97"/>
    </location>
</feature>
<feature type="signal peptide" evidence="6">
    <location>
        <begin position="1"/>
        <end position="20"/>
    </location>
</feature>
<comment type="subcellular location">
    <subcellularLocation>
        <location evidence="1">Secreted</location>
    </subcellularLocation>
</comment>
<dbReference type="AlphaFoldDB" id="A0AAV1K905"/>
<feature type="chain" id="PRO_5043942724" description="BPTI/Kunitz inhibitor domain-containing protein" evidence="6">
    <location>
        <begin position="21"/>
        <end position="103"/>
    </location>
</feature>
<evidence type="ECO:0000256" key="6">
    <source>
        <dbReference type="SAM" id="SignalP"/>
    </source>
</evidence>
<evidence type="ECO:0000256" key="2">
    <source>
        <dbReference type="ARBA" id="ARBA00022525"/>
    </source>
</evidence>
<dbReference type="EMBL" id="CAVLGL010000002">
    <property type="protein sequence ID" value="CAK1579566.1"/>
    <property type="molecule type" value="Genomic_DNA"/>
</dbReference>
<dbReference type="InterPro" id="IPR036880">
    <property type="entry name" value="Kunitz_BPTI_sf"/>
</dbReference>
<evidence type="ECO:0000313" key="9">
    <source>
        <dbReference type="Proteomes" id="UP001314205"/>
    </source>
</evidence>
<keyword evidence="5" id="KW-1015">Disulfide bond</keyword>
<dbReference type="InterPro" id="IPR050098">
    <property type="entry name" value="TFPI/VKTCI-like"/>
</dbReference>
<dbReference type="PANTHER" id="PTHR10083">
    <property type="entry name" value="KUNITZ-TYPE PROTEASE INHIBITOR-RELATED"/>
    <property type="match status" value="1"/>
</dbReference>
<accession>A0AAV1K905</accession>
<evidence type="ECO:0000259" key="7">
    <source>
        <dbReference type="PROSITE" id="PS50279"/>
    </source>
</evidence>
<dbReference type="PRINTS" id="PR00759">
    <property type="entry name" value="BASICPTASE"/>
</dbReference>
<dbReference type="PANTHER" id="PTHR10083:SF381">
    <property type="entry name" value="BPTI_KUNITZ INHIBITOR DOMAIN-CONTAINING PROTEIN"/>
    <property type="match status" value="1"/>
</dbReference>
<evidence type="ECO:0000256" key="5">
    <source>
        <dbReference type="ARBA" id="ARBA00023157"/>
    </source>
</evidence>
<evidence type="ECO:0000313" key="8">
    <source>
        <dbReference type="EMBL" id="CAK1579566.1"/>
    </source>
</evidence>
<name>A0AAV1K905_9NEOP</name>
<protein>
    <recommendedName>
        <fullName evidence="7">BPTI/Kunitz inhibitor domain-containing protein</fullName>
    </recommendedName>
</protein>
<sequence>MKTIYYILLCSFGLLPIIGARMHDYVRDGRDDLGPFPSNLMNVPYYCYQVPSKGPCGKMYKSWFFDIVRRKCMPMFYSGCGGNENRFNSETLCMISCGRMRTI</sequence>
<dbReference type="SMART" id="SM00131">
    <property type="entry name" value="KU"/>
    <property type="match status" value="1"/>
</dbReference>
<keyword evidence="4" id="KW-0722">Serine protease inhibitor</keyword>
<organism evidence="8 9">
    <name type="scientific">Parnassius mnemosyne</name>
    <name type="common">clouded apollo</name>
    <dbReference type="NCBI Taxonomy" id="213953"/>
    <lineage>
        <taxon>Eukaryota</taxon>
        <taxon>Metazoa</taxon>
        <taxon>Ecdysozoa</taxon>
        <taxon>Arthropoda</taxon>
        <taxon>Hexapoda</taxon>
        <taxon>Insecta</taxon>
        <taxon>Pterygota</taxon>
        <taxon>Neoptera</taxon>
        <taxon>Endopterygota</taxon>
        <taxon>Lepidoptera</taxon>
        <taxon>Glossata</taxon>
        <taxon>Ditrysia</taxon>
        <taxon>Papilionoidea</taxon>
        <taxon>Papilionidae</taxon>
        <taxon>Parnassiinae</taxon>
        <taxon>Parnassini</taxon>
        <taxon>Parnassius</taxon>
        <taxon>Driopa</taxon>
    </lineage>
</organism>
<reference evidence="8 9" key="1">
    <citation type="submission" date="2023-11" db="EMBL/GenBank/DDBJ databases">
        <authorList>
            <person name="Hedman E."/>
            <person name="Englund M."/>
            <person name="Stromberg M."/>
            <person name="Nyberg Akerstrom W."/>
            <person name="Nylinder S."/>
            <person name="Jareborg N."/>
            <person name="Kallberg Y."/>
            <person name="Kronander E."/>
        </authorList>
    </citation>
    <scope>NUCLEOTIDE SEQUENCE [LARGE SCALE GENOMIC DNA]</scope>
</reference>
<evidence type="ECO:0000256" key="3">
    <source>
        <dbReference type="ARBA" id="ARBA00022690"/>
    </source>
</evidence>
<evidence type="ECO:0000256" key="1">
    <source>
        <dbReference type="ARBA" id="ARBA00004613"/>
    </source>
</evidence>
<dbReference type="Pfam" id="PF00014">
    <property type="entry name" value="Kunitz_BPTI"/>
    <property type="match status" value="1"/>
</dbReference>
<keyword evidence="3" id="KW-0646">Protease inhibitor</keyword>
<comment type="caution">
    <text evidence="8">The sequence shown here is derived from an EMBL/GenBank/DDBJ whole genome shotgun (WGS) entry which is preliminary data.</text>
</comment>
<keyword evidence="2" id="KW-0964">Secreted</keyword>
<dbReference type="GO" id="GO:0004867">
    <property type="term" value="F:serine-type endopeptidase inhibitor activity"/>
    <property type="evidence" value="ECO:0007669"/>
    <property type="project" value="UniProtKB-KW"/>
</dbReference>